<keyword evidence="3" id="KW-1185">Reference proteome</keyword>
<dbReference type="EC" id="2.4.1.56" evidence="2"/>
<dbReference type="STRING" id="1582439.NPIRD3C_0034"/>
<proteinExistence type="predicted"/>
<keyword evidence="2" id="KW-0328">Glycosyltransferase</keyword>
<dbReference type="OrthoDB" id="132546at2157"/>
<accession>A0A0C5BNH7</accession>
<keyword evidence="2" id="KW-0808">Transferase</keyword>
<dbReference type="HOGENOM" id="CLU_009583_2_1_2"/>
<dbReference type="PANTHER" id="PTHR45947:SF3">
    <property type="entry name" value="SULFOQUINOVOSYL TRANSFERASE SQD2"/>
    <property type="match status" value="1"/>
</dbReference>
<dbReference type="Proteomes" id="UP000032027">
    <property type="component" value="Chromosome"/>
</dbReference>
<dbReference type="InterPro" id="IPR050194">
    <property type="entry name" value="Glycosyltransferase_grp1"/>
</dbReference>
<dbReference type="PANTHER" id="PTHR45947">
    <property type="entry name" value="SULFOQUINOVOSYL TRANSFERASE SQD2"/>
    <property type="match status" value="1"/>
</dbReference>
<dbReference type="AlphaFoldDB" id="A0A0C5BNH7"/>
<feature type="domain" description="Glycosyl transferase family 1" evidence="1">
    <location>
        <begin position="206"/>
        <end position="370"/>
    </location>
</feature>
<dbReference type="RefSeq" id="WP_148702288.1">
    <property type="nucleotide sequence ID" value="NZ_CP010868.1"/>
</dbReference>
<reference evidence="2 3" key="2">
    <citation type="journal article" date="2016" name="ISME J.">
        <title>Physiological and genomic characterization of two novel marine thaumarchaeal strains indicates niche differentiation.</title>
        <authorList>
            <person name="Bayer B."/>
            <person name="Vojvoda J."/>
            <person name="Offre P."/>
            <person name="Alves R.J."/>
            <person name="Elisabeth N.H."/>
            <person name="Garcia J.A."/>
            <person name="Volland J.M."/>
            <person name="Srivastava A."/>
            <person name="Schleper C."/>
            <person name="Herndl G.J."/>
        </authorList>
    </citation>
    <scope>NUCLEOTIDE SEQUENCE [LARGE SCALE GENOMIC DNA]</scope>
    <source>
        <strain evidence="2 3">D3C</strain>
    </source>
</reference>
<dbReference type="KEGG" id="nid:NPIRD3C_0034"/>
<evidence type="ECO:0000313" key="3">
    <source>
        <dbReference type="Proteomes" id="UP000032027"/>
    </source>
</evidence>
<evidence type="ECO:0000259" key="1">
    <source>
        <dbReference type="Pfam" id="PF00534"/>
    </source>
</evidence>
<organism evidence="2 3">
    <name type="scientific">Nitrosopumilus piranensis</name>
    <dbReference type="NCBI Taxonomy" id="1582439"/>
    <lineage>
        <taxon>Archaea</taxon>
        <taxon>Nitrososphaerota</taxon>
        <taxon>Nitrososphaeria</taxon>
        <taxon>Nitrosopumilales</taxon>
        <taxon>Nitrosopumilaceae</taxon>
        <taxon>Nitrosopumilus</taxon>
    </lineage>
</organism>
<reference evidence="2 3" key="3">
    <citation type="journal article" date="2019" name="Int. J. Syst. Evol. Microbiol.">
        <title>Nitrosopumilus adriaticus sp. nov. and Nitrosopumilus piranensis sp. nov., two ammonia-oxidizing archaea from the Adriatic Sea and members of the class Nitrososphaeria.</title>
        <authorList>
            <person name="Bayer B."/>
            <person name="Vojvoda J."/>
            <person name="Reinthaler T."/>
            <person name="Reyes C."/>
            <person name="Pinto M."/>
            <person name="Herndl G.J."/>
        </authorList>
    </citation>
    <scope>NUCLEOTIDE SEQUENCE [LARGE SCALE GENOMIC DNA]</scope>
    <source>
        <strain evidence="2 3">D3C</strain>
    </source>
</reference>
<reference evidence="3" key="1">
    <citation type="submission" date="2015-02" db="EMBL/GenBank/DDBJ databases">
        <title>Characterization of two novel Thaumarchaeota isolated from the Northern Adriatic Sea.</title>
        <authorList>
            <person name="Bayer B."/>
            <person name="Vojvoda J."/>
            <person name="Offre P."/>
            <person name="Srivastava A."/>
            <person name="Elisabeth N."/>
            <person name="Garcia J.A.L."/>
            <person name="Schleper C."/>
            <person name="Herndl G.J."/>
        </authorList>
    </citation>
    <scope>NUCLEOTIDE SEQUENCE [LARGE SCALE GENOMIC DNA]</scope>
    <source>
        <strain evidence="3">D3C</strain>
    </source>
</reference>
<name>A0A0C5BNH7_9ARCH</name>
<dbReference type="InterPro" id="IPR001296">
    <property type="entry name" value="Glyco_trans_1"/>
</dbReference>
<dbReference type="Pfam" id="PF00534">
    <property type="entry name" value="Glycos_transf_1"/>
    <property type="match status" value="1"/>
</dbReference>
<evidence type="ECO:0000313" key="2">
    <source>
        <dbReference type="EMBL" id="AJM91258.1"/>
    </source>
</evidence>
<protein>
    <submittedName>
        <fullName evidence="2">Putative Lipopolysaccharide N-acetylglucosaminyltransferase</fullName>
        <ecNumber evidence="2">2.4.1.56</ecNumber>
    </submittedName>
</protein>
<sequence length="395" mass="45490">MSNLKILFLVQRFSPALGGSEQLAEKYVDYLSQKHEVDVVTTDAIELDAFWNDSKKQNVSLPSKPYSVQRFSITTPDKIPENYFSQHFPISQPGPFSIDLWKFLNHPQKKYDLIIGTSFPYDHLIPSVFYSKINNIPFILIPHLHLQFPFLYLNATKLSLLSQSDAIVVNTKREKSMIKKYVDDEKVFVNPPGIITSINKSDLFNVRKKLNLDSDSILVLFVGRKSTEKGVIDLIESAKILISENHNIYFTFVGPSTTVFEQYYSKLNSKVKKHIFNIDKVSENEKWSYFHSCDIFVMPSKSESFGIVYLEAWLFHKPVIGCEIDAVKEVIDDGKNGILVPFNEPIKLSQALKKLFHKNLRDEFGEHGFKKLLSKYDLEKNVKIFENICTEISKL</sequence>
<dbReference type="EMBL" id="CP010868">
    <property type="protein sequence ID" value="AJM91258.1"/>
    <property type="molecule type" value="Genomic_DNA"/>
</dbReference>
<dbReference type="GO" id="GO:0016757">
    <property type="term" value="F:glycosyltransferase activity"/>
    <property type="evidence" value="ECO:0007669"/>
    <property type="project" value="UniProtKB-KW"/>
</dbReference>
<dbReference type="GeneID" id="41599208"/>
<dbReference type="CDD" id="cd03801">
    <property type="entry name" value="GT4_PimA-like"/>
    <property type="match status" value="1"/>
</dbReference>
<gene>
    <name evidence="2" type="ORF">NPIRD3C_0034</name>
</gene>
<dbReference type="PATRIC" id="fig|1582439.9.peg.34"/>
<dbReference type="SUPFAM" id="SSF53756">
    <property type="entry name" value="UDP-Glycosyltransferase/glycogen phosphorylase"/>
    <property type="match status" value="1"/>
</dbReference>
<dbReference type="Gene3D" id="3.40.50.2000">
    <property type="entry name" value="Glycogen Phosphorylase B"/>
    <property type="match status" value="2"/>
</dbReference>